<dbReference type="Proteomes" id="UP000615455">
    <property type="component" value="Unassembled WGS sequence"/>
</dbReference>
<protein>
    <submittedName>
        <fullName evidence="6">Transcriptional regulator</fullName>
    </submittedName>
</protein>
<evidence type="ECO:0000256" key="1">
    <source>
        <dbReference type="ARBA" id="ARBA00009437"/>
    </source>
</evidence>
<evidence type="ECO:0000259" key="5">
    <source>
        <dbReference type="PROSITE" id="PS50931"/>
    </source>
</evidence>
<dbReference type="PRINTS" id="PR00039">
    <property type="entry name" value="HTHLYSR"/>
</dbReference>
<keyword evidence="7" id="KW-1185">Reference proteome</keyword>
<dbReference type="EMBL" id="BMHE01000005">
    <property type="protein sequence ID" value="GGI45803.1"/>
    <property type="molecule type" value="Genomic_DNA"/>
</dbReference>
<evidence type="ECO:0000256" key="2">
    <source>
        <dbReference type="ARBA" id="ARBA00023015"/>
    </source>
</evidence>
<dbReference type="InterPro" id="IPR005119">
    <property type="entry name" value="LysR_subst-bd"/>
</dbReference>
<dbReference type="CDD" id="cd05466">
    <property type="entry name" value="PBP2_LTTR_substrate"/>
    <property type="match status" value="1"/>
</dbReference>
<gene>
    <name evidence="6" type="ORF">GCM10008018_13950</name>
</gene>
<dbReference type="SUPFAM" id="SSF46785">
    <property type="entry name" value="Winged helix' DNA-binding domain"/>
    <property type="match status" value="1"/>
</dbReference>
<dbReference type="Pfam" id="PF03466">
    <property type="entry name" value="LysR_substrate"/>
    <property type="match status" value="1"/>
</dbReference>
<evidence type="ECO:0000313" key="7">
    <source>
        <dbReference type="Proteomes" id="UP000615455"/>
    </source>
</evidence>
<evidence type="ECO:0000313" key="6">
    <source>
        <dbReference type="EMBL" id="GGI45803.1"/>
    </source>
</evidence>
<comment type="similarity">
    <text evidence="1">Belongs to the LysR transcriptional regulatory family.</text>
</comment>
<evidence type="ECO:0000256" key="4">
    <source>
        <dbReference type="ARBA" id="ARBA00023163"/>
    </source>
</evidence>
<sequence>MRIEQLLFLIEINQSGSISLAAEKLHITQPNISQAIVSLERELGVKLFIRSRLGAVPTEEGKLVIAKAEEIINKLQELRESVGHDAGELSGLLSIASVHSFCLSVLPETLAIFKEKHSAVALEMLELDYLQIVQEVLSGNVDIGFIAVSKHYTETNKLLTLEKLMDNRIMACVGRNSPFAHRGSISINELVDQPIILNSEYVIEKLKQYGEPNILFKLGNSEAAKRIITEGIAIGFYTEIGLKYDPYILTGSTVALEITGDDMEVSFCSIRLKNRHQSMACKKFVKELKAIIATS</sequence>
<dbReference type="InterPro" id="IPR036390">
    <property type="entry name" value="WH_DNA-bd_sf"/>
</dbReference>
<keyword evidence="2" id="KW-0805">Transcription regulation</keyword>
<dbReference type="PANTHER" id="PTHR30126">
    <property type="entry name" value="HTH-TYPE TRANSCRIPTIONAL REGULATOR"/>
    <property type="match status" value="1"/>
</dbReference>
<organism evidence="6 7">
    <name type="scientific">Paenibacillus marchantiophytorum</name>
    <dbReference type="NCBI Taxonomy" id="1619310"/>
    <lineage>
        <taxon>Bacteria</taxon>
        <taxon>Bacillati</taxon>
        <taxon>Bacillota</taxon>
        <taxon>Bacilli</taxon>
        <taxon>Bacillales</taxon>
        <taxon>Paenibacillaceae</taxon>
        <taxon>Paenibacillus</taxon>
    </lineage>
</organism>
<keyword evidence="4" id="KW-0804">Transcription</keyword>
<keyword evidence="3" id="KW-0238">DNA-binding</keyword>
<accession>A0ABQ2BRD3</accession>
<dbReference type="Gene3D" id="3.40.190.290">
    <property type="match status" value="1"/>
</dbReference>
<comment type="caution">
    <text evidence="6">The sequence shown here is derived from an EMBL/GenBank/DDBJ whole genome shotgun (WGS) entry which is preliminary data.</text>
</comment>
<dbReference type="SUPFAM" id="SSF53850">
    <property type="entry name" value="Periplasmic binding protein-like II"/>
    <property type="match status" value="1"/>
</dbReference>
<evidence type="ECO:0000256" key="3">
    <source>
        <dbReference type="ARBA" id="ARBA00023125"/>
    </source>
</evidence>
<dbReference type="InterPro" id="IPR036388">
    <property type="entry name" value="WH-like_DNA-bd_sf"/>
</dbReference>
<dbReference type="PANTHER" id="PTHR30126:SF91">
    <property type="entry name" value="LYSR FAMILY TRANSCRIPTIONAL REGULATOR"/>
    <property type="match status" value="1"/>
</dbReference>
<dbReference type="InterPro" id="IPR000847">
    <property type="entry name" value="LysR_HTH_N"/>
</dbReference>
<feature type="domain" description="HTH lysR-type" evidence="5">
    <location>
        <begin position="1"/>
        <end position="58"/>
    </location>
</feature>
<dbReference type="RefSeq" id="WP_189009628.1">
    <property type="nucleotide sequence ID" value="NZ_BMHE01000005.1"/>
</dbReference>
<dbReference type="PROSITE" id="PS50931">
    <property type="entry name" value="HTH_LYSR"/>
    <property type="match status" value="1"/>
</dbReference>
<proteinExistence type="inferred from homology"/>
<reference evidence="7" key="1">
    <citation type="journal article" date="2019" name="Int. J. Syst. Evol. Microbiol.">
        <title>The Global Catalogue of Microorganisms (GCM) 10K type strain sequencing project: providing services to taxonomists for standard genome sequencing and annotation.</title>
        <authorList>
            <consortium name="The Broad Institute Genomics Platform"/>
            <consortium name="The Broad Institute Genome Sequencing Center for Infectious Disease"/>
            <person name="Wu L."/>
            <person name="Ma J."/>
        </authorList>
    </citation>
    <scope>NUCLEOTIDE SEQUENCE [LARGE SCALE GENOMIC DNA]</scope>
    <source>
        <strain evidence="7">CGMCC 1.15043</strain>
    </source>
</reference>
<dbReference type="Pfam" id="PF00126">
    <property type="entry name" value="HTH_1"/>
    <property type="match status" value="1"/>
</dbReference>
<dbReference type="Gene3D" id="1.10.10.10">
    <property type="entry name" value="Winged helix-like DNA-binding domain superfamily/Winged helix DNA-binding domain"/>
    <property type="match status" value="1"/>
</dbReference>
<name>A0ABQ2BRD3_9BACL</name>